<comment type="caution">
    <text evidence="3">The sequence shown here is derived from an EMBL/GenBank/DDBJ whole genome shotgun (WGS) entry which is preliminary data.</text>
</comment>
<dbReference type="InterPro" id="IPR036514">
    <property type="entry name" value="SGNH_hydro_sf"/>
</dbReference>
<dbReference type="SUPFAM" id="SSF52266">
    <property type="entry name" value="SGNH hydrolase"/>
    <property type="match status" value="1"/>
</dbReference>
<evidence type="ECO:0000256" key="1">
    <source>
        <dbReference type="SAM" id="SignalP"/>
    </source>
</evidence>
<feature type="signal peptide" evidence="1">
    <location>
        <begin position="1"/>
        <end position="29"/>
    </location>
</feature>
<dbReference type="CDD" id="cd14256">
    <property type="entry name" value="Dockerin_I"/>
    <property type="match status" value="1"/>
</dbReference>
<keyword evidence="1" id="KW-0732">Signal</keyword>
<dbReference type="PROSITE" id="PS51766">
    <property type="entry name" value="DOCKERIN"/>
    <property type="match status" value="1"/>
</dbReference>
<dbReference type="EMBL" id="QGDI01000008">
    <property type="protein sequence ID" value="PWJ11810.1"/>
    <property type="molecule type" value="Genomic_DNA"/>
</dbReference>
<dbReference type="PANTHER" id="PTHR30383">
    <property type="entry name" value="THIOESTERASE 1/PROTEASE 1/LYSOPHOSPHOLIPASE L1"/>
    <property type="match status" value="1"/>
</dbReference>
<dbReference type="Proteomes" id="UP000245720">
    <property type="component" value="Unassembled WGS sequence"/>
</dbReference>
<dbReference type="Gene3D" id="1.10.1330.10">
    <property type="entry name" value="Dockerin domain"/>
    <property type="match status" value="1"/>
</dbReference>
<name>A0A315XXG5_RUMFL</name>
<evidence type="ECO:0000259" key="2">
    <source>
        <dbReference type="PROSITE" id="PS51766"/>
    </source>
</evidence>
<sequence length="457" mass="50449">MKRLMKNTVSAIASCALALSAVGSLAAFADVTPNPVISRGCPAYSGANPATASAANDEHYFSFWTGTAPDYLAYDLSGVPEKQREKVIAVWYNTSAYDKIGPYANQNMEPTDYTIEVNAAEGGKYPEDGWKVVETVTDNLHGSRQHVVDMKGYNWIRLNVSKADGKTGSNAQVNFDIHNVSEGISDSWIFFGDSITAGGMNNCYGTGFATFVNRLDNRFFPVQENGGIGGIKSEDGRKNIDRWLEICPAKYVSIAYGTNDAWGSNTPFETYYENTKYMVDAIIAKGKVPVLPTIPFSTNADVAKDLKKYNAQIERLYEEYGDKIVKGPDFYEYFSKHTDHLADGVHPDSEGYESMRELWAKTMYDRVYSVSEPETTTAPVPEVMTVAGDANLDGTVELADAIFVMQSLAQPNKYELKIQGRINADVDGQKDGVTANDALTIQLYLLHRISELPYRPQ</sequence>
<dbReference type="InterPro" id="IPR036439">
    <property type="entry name" value="Dockerin_dom_sf"/>
</dbReference>
<proteinExistence type="predicted"/>
<reference evidence="3 4" key="1">
    <citation type="submission" date="2018-05" db="EMBL/GenBank/DDBJ databases">
        <title>The Hungate 1000. A catalogue of reference genomes from the rumen microbiome.</title>
        <authorList>
            <person name="Kelly W."/>
        </authorList>
    </citation>
    <scope>NUCLEOTIDE SEQUENCE [LARGE SCALE GENOMIC DNA]</scope>
    <source>
        <strain evidence="3 4">SAb67</strain>
    </source>
</reference>
<gene>
    <name evidence="3" type="ORF">IE37_02073</name>
</gene>
<accession>A0A315XXG5</accession>
<dbReference type="RefSeq" id="WP_109726837.1">
    <property type="nucleotide sequence ID" value="NZ_QGDI01000008.1"/>
</dbReference>
<dbReference type="SUPFAM" id="SSF63446">
    <property type="entry name" value="Type I dockerin domain"/>
    <property type="match status" value="1"/>
</dbReference>
<feature type="domain" description="Dockerin" evidence="2">
    <location>
        <begin position="383"/>
        <end position="454"/>
    </location>
</feature>
<dbReference type="GO" id="GO:0000272">
    <property type="term" value="P:polysaccharide catabolic process"/>
    <property type="evidence" value="ECO:0007669"/>
    <property type="project" value="InterPro"/>
</dbReference>
<dbReference type="OrthoDB" id="9794725at2"/>
<dbReference type="InterPro" id="IPR016134">
    <property type="entry name" value="Dockerin_dom"/>
</dbReference>
<dbReference type="CDD" id="cd00229">
    <property type="entry name" value="SGNH_hydrolase"/>
    <property type="match status" value="1"/>
</dbReference>
<dbReference type="Pfam" id="PF13472">
    <property type="entry name" value="Lipase_GDSL_2"/>
    <property type="match status" value="1"/>
</dbReference>
<dbReference type="PANTHER" id="PTHR30383:SF5">
    <property type="entry name" value="SGNH HYDROLASE-TYPE ESTERASE DOMAIN-CONTAINING PROTEIN"/>
    <property type="match status" value="1"/>
</dbReference>
<organism evidence="3 4">
    <name type="scientific">Ruminococcus flavefaciens</name>
    <dbReference type="NCBI Taxonomy" id="1265"/>
    <lineage>
        <taxon>Bacteria</taxon>
        <taxon>Bacillati</taxon>
        <taxon>Bacillota</taxon>
        <taxon>Clostridia</taxon>
        <taxon>Eubacteriales</taxon>
        <taxon>Oscillospiraceae</taxon>
        <taxon>Ruminococcus</taxon>
    </lineage>
</organism>
<dbReference type="Gene3D" id="3.40.50.1110">
    <property type="entry name" value="SGNH hydrolase"/>
    <property type="match status" value="1"/>
</dbReference>
<evidence type="ECO:0000313" key="3">
    <source>
        <dbReference type="EMBL" id="PWJ11810.1"/>
    </source>
</evidence>
<feature type="chain" id="PRO_5039652667" evidence="1">
    <location>
        <begin position="30"/>
        <end position="457"/>
    </location>
</feature>
<protein>
    <submittedName>
        <fullName evidence="3">Lysophospholipase L1-like esterase</fullName>
    </submittedName>
</protein>
<dbReference type="InterPro" id="IPR013830">
    <property type="entry name" value="SGNH_hydro"/>
</dbReference>
<evidence type="ECO:0000313" key="4">
    <source>
        <dbReference type="Proteomes" id="UP000245720"/>
    </source>
</evidence>
<dbReference type="GO" id="GO:0004622">
    <property type="term" value="F:phosphatidylcholine lysophospholipase activity"/>
    <property type="evidence" value="ECO:0007669"/>
    <property type="project" value="TreeGrafter"/>
</dbReference>
<dbReference type="AlphaFoldDB" id="A0A315XXG5"/>
<dbReference type="InterPro" id="IPR051532">
    <property type="entry name" value="Ester_Hydrolysis_Enzymes"/>
</dbReference>